<dbReference type="OrthoDB" id="59285at2"/>
<gene>
    <name evidence="3" type="ORF">GO485_25550</name>
    <name evidence="4" type="ORF">IP92_04458</name>
</gene>
<dbReference type="Proteomes" id="UP000315112">
    <property type="component" value="Unassembled WGS sequence"/>
</dbReference>
<evidence type="ECO:0000256" key="1">
    <source>
        <dbReference type="SAM" id="SignalP"/>
    </source>
</evidence>
<evidence type="ECO:0000313" key="6">
    <source>
        <dbReference type="Proteomes" id="UP000437862"/>
    </source>
</evidence>
<dbReference type="EMBL" id="CP046904">
    <property type="protein sequence ID" value="QGZ42079.1"/>
    <property type="molecule type" value="Genomic_DNA"/>
</dbReference>
<protein>
    <submittedName>
        <fullName evidence="3">PEP-CTERM sorting domain-containing protein</fullName>
    </submittedName>
    <submittedName>
        <fullName evidence="4">Putative secreted protein with PEP-CTERM sorting signal</fullName>
    </submittedName>
</protein>
<sequence length="359" mass="38495">MQVKLTLAAAALLIASQASATNYSIDNLTARYGEGYTWLHVNNGGELAGVGGTTWSRSVELRLRSGSVSYLDDSLFQIAPSALANDGTVYYQGLTYDVFGKEYIYSKRRGLDGTITPMPAFREGLPTRVTDVNDHGIAVGSAPDESSYTRAAIFKDGKVTAIGPANEDTVADGINNHGAVVGHDLLNTHSFMYADGKLTNFDGQVTATKINDANVVAGSRLLANGNETAFLYKDGVFTDITVAGKSYSQTIDLNNSGMLLGYAFNSFDATPTQYFVYANGETIVLNDLVAAQGYAGWNFGQVYDINDNGQVLVSLYRDVNDVRESRQLLLSPVPEPGTWAMLLAGLACVGMVKRRARAA</sequence>
<dbReference type="Pfam" id="PF07589">
    <property type="entry name" value="PEP-CTERM"/>
    <property type="match status" value="1"/>
</dbReference>
<reference evidence="4" key="2">
    <citation type="submission" date="2019-07" db="EMBL/GenBank/DDBJ databases">
        <authorList>
            <person name="Whitman W."/>
            <person name="Huntemann M."/>
            <person name="Clum A."/>
            <person name="Pillay M."/>
            <person name="Palaniappan K."/>
            <person name="Varghese N."/>
            <person name="Mikhailova N."/>
            <person name="Stamatis D."/>
            <person name="Reddy T."/>
            <person name="Daum C."/>
            <person name="Shapiro N."/>
            <person name="Ivanova N."/>
            <person name="Kyrpides N."/>
            <person name="Woyke T."/>
        </authorList>
    </citation>
    <scope>NUCLEOTIDE SEQUENCE</scope>
    <source>
        <strain evidence="4">CGMCC 1.10685</strain>
    </source>
</reference>
<reference evidence="4 5" key="1">
    <citation type="journal article" date="2015" name="Stand. Genomic Sci.">
        <title>Genomic Encyclopedia of Bacterial and Archaeal Type Strains, Phase III: the genomes of soil and plant-associated and newly described type strains.</title>
        <authorList>
            <person name="Whitman W.B."/>
            <person name="Woyke T."/>
            <person name="Klenk H.P."/>
            <person name="Zhou Y."/>
            <person name="Lilburn T.G."/>
            <person name="Beck B.J."/>
            <person name="De Vos P."/>
            <person name="Vandamme P."/>
            <person name="Eisen J.A."/>
            <person name="Garrity G."/>
            <person name="Hugenholtz P."/>
            <person name="Kyrpides N.C."/>
        </authorList>
    </citation>
    <scope>NUCLEOTIDE SEQUENCE [LARGE SCALE GENOMIC DNA]</scope>
    <source>
        <strain evidence="4 5">CGMCC 1.10685</strain>
    </source>
</reference>
<feature type="chain" id="PRO_5044617770" evidence="1">
    <location>
        <begin position="21"/>
        <end position="359"/>
    </location>
</feature>
<dbReference type="NCBIfam" id="TIGR02595">
    <property type="entry name" value="PEP_CTERM"/>
    <property type="match status" value="1"/>
</dbReference>
<organism evidence="4 5">
    <name type="scientific">Pseudoduganella flava</name>
    <dbReference type="NCBI Taxonomy" id="871742"/>
    <lineage>
        <taxon>Bacteria</taxon>
        <taxon>Pseudomonadati</taxon>
        <taxon>Pseudomonadota</taxon>
        <taxon>Betaproteobacteria</taxon>
        <taxon>Burkholderiales</taxon>
        <taxon>Oxalobacteraceae</taxon>
        <taxon>Telluria group</taxon>
        <taxon>Pseudoduganella</taxon>
    </lineage>
</organism>
<reference evidence="3 6" key="3">
    <citation type="submission" date="2019-12" db="EMBL/GenBank/DDBJ databases">
        <title>Draft Genome Sequences of Six Type Strains of the Genus Massilia.</title>
        <authorList>
            <person name="Miess H."/>
            <person name="Frediansyah A."/>
            <person name="Goeker M."/>
            <person name="Gross H."/>
        </authorList>
    </citation>
    <scope>NUCLEOTIDE SEQUENCE [LARGE SCALE GENOMIC DNA]</scope>
    <source>
        <strain evidence="3 6">DSM 26639</strain>
    </source>
</reference>
<evidence type="ECO:0000313" key="4">
    <source>
        <dbReference type="EMBL" id="TWI44508.1"/>
    </source>
</evidence>
<dbReference type="Proteomes" id="UP000437862">
    <property type="component" value="Chromosome"/>
</dbReference>
<feature type="domain" description="Ice-binding protein C-terminal" evidence="2">
    <location>
        <begin position="332"/>
        <end position="355"/>
    </location>
</feature>
<keyword evidence="6" id="KW-1185">Reference proteome</keyword>
<dbReference type="EMBL" id="VLKW01000009">
    <property type="protein sequence ID" value="TWI44508.1"/>
    <property type="molecule type" value="Genomic_DNA"/>
</dbReference>
<evidence type="ECO:0000313" key="3">
    <source>
        <dbReference type="EMBL" id="QGZ42079.1"/>
    </source>
</evidence>
<proteinExistence type="predicted"/>
<dbReference type="InterPro" id="IPR013424">
    <property type="entry name" value="Ice-binding_C"/>
</dbReference>
<name>A0A562PJF9_9BURK</name>
<accession>A0A562PJF9</accession>
<feature type="signal peptide" evidence="1">
    <location>
        <begin position="1"/>
        <end position="20"/>
    </location>
</feature>
<dbReference type="AlphaFoldDB" id="A0A562PJF9"/>
<keyword evidence="1" id="KW-0732">Signal</keyword>
<evidence type="ECO:0000313" key="5">
    <source>
        <dbReference type="Proteomes" id="UP000315112"/>
    </source>
</evidence>
<evidence type="ECO:0000259" key="2">
    <source>
        <dbReference type="Pfam" id="PF07589"/>
    </source>
</evidence>
<dbReference type="RefSeq" id="WP_145879251.1">
    <property type="nucleotide sequence ID" value="NZ_CP046904.1"/>
</dbReference>